<dbReference type="Proteomes" id="UP000242637">
    <property type="component" value="Chromosome 1"/>
</dbReference>
<dbReference type="Pfam" id="PF03816">
    <property type="entry name" value="LytR_cpsA_psr"/>
    <property type="match status" value="1"/>
</dbReference>
<comment type="similarity">
    <text evidence="1">Belongs to the LytR/CpsA/Psr (LCP) family.</text>
</comment>
<feature type="transmembrane region" description="Helical" evidence="3">
    <location>
        <begin position="122"/>
        <end position="140"/>
    </location>
</feature>
<evidence type="ECO:0000313" key="6">
    <source>
        <dbReference type="Proteomes" id="UP000242637"/>
    </source>
</evidence>
<evidence type="ECO:0000256" key="2">
    <source>
        <dbReference type="SAM" id="MobiDB-lite"/>
    </source>
</evidence>
<dbReference type="InterPro" id="IPR050922">
    <property type="entry name" value="LytR/CpsA/Psr_CW_biosynth"/>
</dbReference>
<feature type="compositionally biased region" description="Polar residues" evidence="2">
    <location>
        <begin position="479"/>
        <end position="488"/>
    </location>
</feature>
<dbReference type="OrthoDB" id="3573673at2"/>
<feature type="region of interest" description="Disordered" evidence="2">
    <location>
        <begin position="452"/>
        <end position="510"/>
    </location>
</feature>
<sequence>MTETPSVRQTVIPRPAAQPRRLRTFMTRILAGTILPGAGLMLSGRTLAGGLFLSFFVLGIVASALTAIAIGPTKAAILVATNPTLLIPLAIAAGIFILLLIASLIWTADLNWPSPAGRTKKALAGLTAFLLIAALIAPTARAMQYVFITSNLVGNVFSASAPKGKEVGIGKDPWAGIPHVNVLLVGSDAQKDRPGVRTDSMMMASIDTQTGDTLLVSIPRNLENAPFPSSSPLAKIHPNGFRCKEDCLLNEVWTEGEEHAHLYPGDPRPGLTALKESISEITGLTPDYSVVIDMKSFQALVNAMGGVDINVKHRIPIGGEVTNGNIVPGSIKGWIEPGVQHLDGYHAMWYARGRATTDDYNRTARQRCMVNALVKQVDPWTMIDRFPQVAAVINEHIHTDVPQDHLPAWADLVEKMQKGKIRSFGLNASNTNVANPDYRHIREMIQASMFGQPLPTPTYTDGRAVPPAFRSRPTPTPTPENSISAPSNTTPAPATPTVEDATDADAAAAC</sequence>
<name>A0A239VBZ5_9MICO</name>
<evidence type="ECO:0000313" key="5">
    <source>
        <dbReference type="EMBL" id="SNV18944.1"/>
    </source>
</evidence>
<organism evidence="5 6">
    <name type="scientific">Dermatophilus congolensis</name>
    <dbReference type="NCBI Taxonomy" id="1863"/>
    <lineage>
        <taxon>Bacteria</taxon>
        <taxon>Bacillati</taxon>
        <taxon>Actinomycetota</taxon>
        <taxon>Actinomycetes</taxon>
        <taxon>Micrococcales</taxon>
        <taxon>Dermatophilaceae</taxon>
        <taxon>Dermatophilus</taxon>
    </lineage>
</organism>
<dbReference type="EMBL" id="LT906453">
    <property type="protein sequence ID" value="SNV18944.1"/>
    <property type="molecule type" value="Genomic_DNA"/>
</dbReference>
<dbReference type="KEGG" id="dco:SAMEA4475696_0579"/>
<reference evidence="5 6" key="1">
    <citation type="submission" date="2017-06" db="EMBL/GenBank/DDBJ databases">
        <authorList>
            <consortium name="Pathogen Informatics"/>
        </authorList>
    </citation>
    <scope>NUCLEOTIDE SEQUENCE [LARGE SCALE GENOMIC DNA]</scope>
    <source>
        <strain evidence="5 6">NCTC13039</strain>
    </source>
</reference>
<keyword evidence="3" id="KW-1133">Transmembrane helix</keyword>
<dbReference type="GeneID" id="63458855"/>
<dbReference type="PANTHER" id="PTHR33392">
    <property type="entry name" value="POLYISOPRENYL-TEICHOIC ACID--PEPTIDOGLYCAN TEICHOIC ACID TRANSFERASE TAGU"/>
    <property type="match status" value="1"/>
</dbReference>
<accession>A0A239VBZ5</accession>
<protein>
    <submittedName>
        <fullName evidence="5">Putative transcriptional regulator yvhJ</fullName>
    </submittedName>
</protein>
<dbReference type="NCBIfam" id="TIGR00350">
    <property type="entry name" value="lytR_cpsA_psr"/>
    <property type="match status" value="1"/>
</dbReference>
<dbReference type="STRING" id="1121387.GCA_000429885_01678"/>
<feature type="transmembrane region" description="Helical" evidence="3">
    <location>
        <begin position="85"/>
        <end position="106"/>
    </location>
</feature>
<evidence type="ECO:0000256" key="1">
    <source>
        <dbReference type="ARBA" id="ARBA00006068"/>
    </source>
</evidence>
<feature type="domain" description="Cell envelope-related transcriptional attenuator" evidence="4">
    <location>
        <begin position="197"/>
        <end position="377"/>
    </location>
</feature>
<proteinExistence type="inferred from homology"/>
<keyword evidence="6" id="KW-1185">Reference proteome</keyword>
<dbReference type="AlphaFoldDB" id="A0A239VBZ5"/>
<dbReference type="InterPro" id="IPR004474">
    <property type="entry name" value="LytR_CpsA_psr"/>
</dbReference>
<evidence type="ECO:0000259" key="4">
    <source>
        <dbReference type="Pfam" id="PF03816"/>
    </source>
</evidence>
<gene>
    <name evidence="5" type="primary">yvhJ_1</name>
    <name evidence="5" type="ORF">SAMEA4475696_00579</name>
</gene>
<keyword evidence="3" id="KW-0812">Transmembrane</keyword>
<feature type="transmembrane region" description="Helical" evidence="3">
    <location>
        <begin position="50"/>
        <end position="73"/>
    </location>
</feature>
<dbReference type="RefSeq" id="WP_051277623.1">
    <property type="nucleotide sequence ID" value="NZ_LT906453.1"/>
</dbReference>
<keyword evidence="3" id="KW-0472">Membrane</keyword>
<feature type="compositionally biased region" description="Low complexity" evidence="2">
    <location>
        <begin position="489"/>
        <end position="510"/>
    </location>
</feature>
<dbReference type="Gene3D" id="3.40.630.190">
    <property type="entry name" value="LCP protein"/>
    <property type="match status" value="1"/>
</dbReference>
<evidence type="ECO:0000256" key="3">
    <source>
        <dbReference type="SAM" id="Phobius"/>
    </source>
</evidence>
<dbReference type="PANTHER" id="PTHR33392:SF6">
    <property type="entry name" value="POLYISOPRENYL-TEICHOIC ACID--PEPTIDOGLYCAN TEICHOIC ACID TRANSFERASE TAGU"/>
    <property type="match status" value="1"/>
</dbReference>